<evidence type="ECO:0000256" key="4">
    <source>
        <dbReference type="ARBA" id="ARBA00022679"/>
    </source>
</evidence>
<dbReference type="InterPro" id="IPR050890">
    <property type="entry name" value="PTS_EIIA_component"/>
</dbReference>
<evidence type="ECO:0000313" key="10">
    <source>
        <dbReference type="Proteomes" id="UP000469194"/>
    </source>
</evidence>
<dbReference type="RefSeq" id="WP_163230803.1">
    <property type="nucleotide sequence ID" value="NZ_WHZW01000009.1"/>
</dbReference>
<comment type="caution">
    <text evidence="9">The sequence shown here is derived from an EMBL/GenBank/DDBJ whole genome shotgun (WGS) entry which is preliminary data.</text>
</comment>
<sequence length="171" mass="16863">MTAAPAAKTASPDKTPASGSTIPVVSPADGAIKPIEEVPDETFASKILGDGFAIVPASATIVAPISGTVTMVAKSKHAVGITTAEGVEVLVHIGIDTVQMGGAPFSVTVDKGQPITAGTPMVQVNWPAIKAAGKPTDVIVAFTKPAKVAALSITATGAVTAGSQVGTVIPK</sequence>
<dbReference type="GO" id="GO:0016301">
    <property type="term" value="F:kinase activity"/>
    <property type="evidence" value="ECO:0007669"/>
    <property type="project" value="UniProtKB-KW"/>
</dbReference>
<evidence type="ECO:0000256" key="3">
    <source>
        <dbReference type="ARBA" id="ARBA00022597"/>
    </source>
</evidence>
<evidence type="ECO:0000259" key="8">
    <source>
        <dbReference type="PROSITE" id="PS51093"/>
    </source>
</evidence>
<evidence type="ECO:0000256" key="2">
    <source>
        <dbReference type="ARBA" id="ARBA00022448"/>
    </source>
</evidence>
<keyword evidence="5" id="KW-0598">Phosphotransferase system</keyword>
<dbReference type="GO" id="GO:0009401">
    <property type="term" value="P:phosphoenolpyruvate-dependent sugar phosphotransferase system"/>
    <property type="evidence" value="ECO:0007669"/>
    <property type="project" value="UniProtKB-KW"/>
</dbReference>
<evidence type="ECO:0000256" key="5">
    <source>
        <dbReference type="ARBA" id="ARBA00022683"/>
    </source>
</evidence>
<dbReference type="InterPro" id="IPR011055">
    <property type="entry name" value="Dup_hybrid_motif"/>
</dbReference>
<keyword evidence="2" id="KW-0813">Transport</keyword>
<dbReference type="PANTHER" id="PTHR45008:SF1">
    <property type="entry name" value="PTS SYSTEM GLUCOSE-SPECIFIC EIIA COMPONENT"/>
    <property type="match status" value="1"/>
</dbReference>
<organism evidence="9 10">
    <name type="scientific">Bifidobacterium aerophilum</name>
    <dbReference type="NCBI Taxonomy" id="1798155"/>
    <lineage>
        <taxon>Bacteria</taxon>
        <taxon>Bacillati</taxon>
        <taxon>Actinomycetota</taxon>
        <taxon>Actinomycetes</taxon>
        <taxon>Bifidobacteriales</taxon>
        <taxon>Bifidobacteriaceae</taxon>
        <taxon>Bifidobacterium</taxon>
    </lineage>
</organism>
<keyword evidence="6" id="KW-0418">Kinase</keyword>
<dbReference type="Pfam" id="PF00358">
    <property type="entry name" value="PTS_EIIA_1"/>
    <property type="match status" value="1"/>
</dbReference>
<gene>
    <name evidence="9" type="ORF">GFD25_05660</name>
</gene>
<comment type="subcellular location">
    <subcellularLocation>
        <location evidence="1">Cytoplasm</location>
    </subcellularLocation>
</comment>
<dbReference type="PROSITE" id="PS51093">
    <property type="entry name" value="PTS_EIIA_TYPE_1"/>
    <property type="match status" value="1"/>
</dbReference>
<feature type="region of interest" description="Disordered" evidence="7">
    <location>
        <begin position="1"/>
        <end position="28"/>
    </location>
</feature>
<keyword evidence="4" id="KW-0808">Transferase</keyword>
<evidence type="ECO:0000256" key="7">
    <source>
        <dbReference type="SAM" id="MobiDB-lite"/>
    </source>
</evidence>
<reference evidence="9 10" key="1">
    <citation type="submission" date="2019-10" db="EMBL/GenBank/DDBJ databases">
        <title>Bifidobacterium from non-human primates.</title>
        <authorList>
            <person name="Modesto M."/>
        </authorList>
    </citation>
    <scope>NUCLEOTIDE SEQUENCE [LARGE SCALE GENOMIC DNA]</scope>
    <source>
        <strain evidence="9 10">TRE17</strain>
    </source>
</reference>
<dbReference type="Proteomes" id="UP000469194">
    <property type="component" value="Unassembled WGS sequence"/>
</dbReference>
<name>A0A6N9Z483_9BIFI</name>
<dbReference type="PROSITE" id="PS00371">
    <property type="entry name" value="PTS_EIIA_TYPE_1_HIS"/>
    <property type="match status" value="1"/>
</dbReference>
<evidence type="ECO:0000256" key="6">
    <source>
        <dbReference type="ARBA" id="ARBA00022777"/>
    </source>
</evidence>
<dbReference type="InterPro" id="IPR001127">
    <property type="entry name" value="PTS_EIIA_1_perm"/>
</dbReference>
<dbReference type="AlphaFoldDB" id="A0A6N9Z483"/>
<evidence type="ECO:0000313" key="9">
    <source>
        <dbReference type="EMBL" id="NEG89479.1"/>
    </source>
</evidence>
<dbReference type="EMBL" id="WHZW01000009">
    <property type="protein sequence ID" value="NEG89479.1"/>
    <property type="molecule type" value="Genomic_DNA"/>
</dbReference>
<keyword evidence="10" id="KW-1185">Reference proteome</keyword>
<feature type="domain" description="PTS EIIA type-1" evidence="8">
    <location>
        <begin position="40"/>
        <end position="144"/>
    </location>
</feature>
<accession>A0A6N9Z483</accession>
<dbReference type="GO" id="GO:0005737">
    <property type="term" value="C:cytoplasm"/>
    <property type="evidence" value="ECO:0007669"/>
    <property type="project" value="UniProtKB-SubCell"/>
</dbReference>
<protein>
    <submittedName>
        <fullName evidence="9">PTS glucose transporter subunit IIA</fullName>
    </submittedName>
</protein>
<evidence type="ECO:0000256" key="1">
    <source>
        <dbReference type="ARBA" id="ARBA00004496"/>
    </source>
</evidence>
<keyword evidence="3 9" id="KW-0762">Sugar transport</keyword>
<dbReference type="Gene3D" id="2.70.70.10">
    <property type="entry name" value="Glucose Permease (Domain IIA)"/>
    <property type="match status" value="1"/>
</dbReference>
<proteinExistence type="predicted"/>
<dbReference type="SUPFAM" id="SSF51261">
    <property type="entry name" value="Duplicated hybrid motif"/>
    <property type="match status" value="1"/>
</dbReference>
<dbReference type="NCBIfam" id="TIGR00830">
    <property type="entry name" value="PTBA"/>
    <property type="match status" value="1"/>
</dbReference>
<dbReference type="PANTHER" id="PTHR45008">
    <property type="entry name" value="PTS SYSTEM GLUCOSE-SPECIFIC EIIA COMPONENT"/>
    <property type="match status" value="1"/>
</dbReference>